<dbReference type="Gene3D" id="3.40.50.1110">
    <property type="entry name" value="SGNH hydrolase"/>
    <property type="match status" value="1"/>
</dbReference>
<evidence type="ECO:0000313" key="3">
    <source>
        <dbReference type="Proteomes" id="UP000701698"/>
    </source>
</evidence>
<gene>
    <name evidence="2" type="ORF">KC571_02920</name>
</gene>
<organism evidence="2 3">
    <name type="scientific">candidate division WWE3 bacterium</name>
    <dbReference type="NCBI Taxonomy" id="2053526"/>
    <lineage>
        <taxon>Bacteria</taxon>
        <taxon>Katanobacteria</taxon>
    </lineage>
</organism>
<comment type="caution">
    <text evidence="2">The sequence shown here is derived from an EMBL/GenBank/DDBJ whole genome shotgun (WGS) entry which is preliminary data.</text>
</comment>
<accession>A0A955LGU2</accession>
<dbReference type="Pfam" id="PF13472">
    <property type="entry name" value="Lipase_GDSL_2"/>
    <property type="match status" value="1"/>
</dbReference>
<dbReference type="InterPro" id="IPR013830">
    <property type="entry name" value="SGNH_hydro"/>
</dbReference>
<evidence type="ECO:0000259" key="1">
    <source>
        <dbReference type="Pfam" id="PF13472"/>
    </source>
</evidence>
<dbReference type="AlphaFoldDB" id="A0A955LGU2"/>
<proteinExistence type="predicted"/>
<dbReference type="InterPro" id="IPR051532">
    <property type="entry name" value="Ester_Hydrolysis_Enzymes"/>
</dbReference>
<evidence type="ECO:0000313" key="2">
    <source>
        <dbReference type="EMBL" id="MCA9390335.1"/>
    </source>
</evidence>
<dbReference type="PANTHER" id="PTHR30383">
    <property type="entry name" value="THIOESTERASE 1/PROTEASE 1/LYSOPHOSPHOLIPASE L1"/>
    <property type="match status" value="1"/>
</dbReference>
<dbReference type="GO" id="GO:0004622">
    <property type="term" value="F:phosphatidylcholine lysophospholipase activity"/>
    <property type="evidence" value="ECO:0007669"/>
    <property type="project" value="TreeGrafter"/>
</dbReference>
<dbReference type="PANTHER" id="PTHR30383:SF5">
    <property type="entry name" value="SGNH HYDROLASE-TYPE ESTERASE DOMAIN-CONTAINING PROTEIN"/>
    <property type="match status" value="1"/>
</dbReference>
<dbReference type="SUPFAM" id="SSF52266">
    <property type="entry name" value="SGNH hydrolase"/>
    <property type="match status" value="1"/>
</dbReference>
<dbReference type="InterPro" id="IPR036514">
    <property type="entry name" value="SGNH_hydro_sf"/>
</dbReference>
<dbReference type="Proteomes" id="UP000701698">
    <property type="component" value="Unassembled WGS sequence"/>
</dbReference>
<name>A0A955LGU2_UNCKA</name>
<reference evidence="2" key="2">
    <citation type="journal article" date="2021" name="Microbiome">
        <title>Successional dynamics and alternative stable states in a saline activated sludge microbial community over 9 years.</title>
        <authorList>
            <person name="Wang Y."/>
            <person name="Ye J."/>
            <person name="Ju F."/>
            <person name="Liu L."/>
            <person name="Boyd J.A."/>
            <person name="Deng Y."/>
            <person name="Parks D.H."/>
            <person name="Jiang X."/>
            <person name="Yin X."/>
            <person name="Woodcroft B.J."/>
            <person name="Tyson G.W."/>
            <person name="Hugenholtz P."/>
            <person name="Polz M.F."/>
            <person name="Zhang T."/>
        </authorList>
    </citation>
    <scope>NUCLEOTIDE SEQUENCE</scope>
    <source>
        <strain evidence="2">HKST-UBA01</strain>
    </source>
</reference>
<feature type="non-terminal residue" evidence="2">
    <location>
        <position position="1"/>
    </location>
</feature>
<feature type="domain" description="SGNH hydrolase-type esterase" evidence="1">
    <location>
        <begin position="11"/>
        <end position="190"/>
    </location>
</feature>
<sequence length="208" mass="23034">PNKKHTFNYVALGDSYTVGEAVHPLDSWPAQLTQSLLDDDFDINLIATIAQSGWTTLDLVEQGLPQFEKLEHIDLVTIQIGTNDWVKQVNASIYRQRLGQIMDTVLESVPEAASVIVLTLPDFSASPNGYLYAHGRDIPSGIQSFNQIIQEEAGQRGISIVDVFTLSQGMHENPQLVAADSLHPSAEEYALWVEKIKPSVIEYITSDQ</sequence>
<reference evidence="2" key="1">
    <citation type="submission" date="2020-04" db="EMBL/GenBank/DDBJ databases">
        <authorList>
            <person name="Zhang T."/>
        </authorList>
    </citation>
    <scope>NUCLEOTIDE SEQUENCE</scope>
    <source>
        <strain evidence="2">HKST-UBA01</strain>
    </source>
</reference>
<protein>
    <recommendedName>
        <fullName evidence="1">SGNH hydrolase-type esterase domain-containing protein</fullName>
    </recommendedName>
</protein>
<dbReference type="EMBL" id="JAGQKX010000070">
    <property type="protein sequence ID" value="MCA9390335.1"/>
    <property type="molecule type" value="Genomic_DNA"/>
</dbReference>